<dbReference type="Pfam" id="PF00378">
    <property type="entry name" value="ECH_1"/>
    <property type="match status" value="1"/>
</dbReference>
<evidence type="ECO:0000313" key="4">
    <source>
        <dbReference type="EMBL" id="MFC3115111.1"/>
    </source>
</evidence>
<reference evidence="5" key="1">
    <citation type="journal article" date="2019" name="Int. J. Syst. Evol. Microbiol.">
        <title>The Global Catalogue of Microorganisms (GCM) 10K type strain sequencing project: providing services to taxonomists for standard genome sequencing and annotation.</title>
        <authorList>
            <consortium name="The Broad Institute Genomics Platform"/>
            <consortium name="The Broad Institute Genome Sequencing Center for Infectious Disease"/>
            <person name="Wu L."/>
            <person name="Ma J."/>
        </authorList>
    </citation>
    <scope>NUCLEOTIDE SEQUENCE [LARGE SCALE GENOMIC DNA]</scope>
    <source>
        <strain evidence="5">KCTC 52237</strain>
    </source>
</reference>
<dbReference type="CDD" id="cd06558">
    <property type="entry name" value="crotonase-like"/>
    <property type="match status" value="1"/>
</dbReference>
<dbReference type="InterPro" id="IPR001753">
    <property type="entry name" value="Enoyl-CoA_hydra/iso"/>
</dbReference>
<dbReference type="RefSeq" id="WP_378117109.1">
    <property type="nucleotide sequence ID" value="NZ_JBHRTF010000003.1"/>
</dbReference>
<dbReference type="EMBL" id="JBHRTF010000003">
    <property type="protein sequence ID" value="MFC3115111.1"/>
    <property type="molecule type" value="Genomic_DNA"/>
</dbReference>
<dbReference type="InterPro" id="IPR051053">
    <property type="entry name" value="ECH/Chromodomain_protein"/>
</dbReference>
<keyword evidence="3" id="KW-0413">Isomerase</keyword>
<proteinExistence type="predicted"/>
<accession>A0ABV7FC06</accession>
<comment type="subcellular location">
    <subcellularLocation>
        <location evidence="1">Peroxisome</location>
    </subcellularLocation>
</comment>
<dbReference type="Proteomes" id="UP001595555">
    <property type="component" value="Unassembled WGS sequence"/>
</dbReference>
<comment type="caution">
    <text evidence="4">The sequence shown here is derived from an EMBL/GenBank/DDBJ whole genome shotgun (WGS) entry which is preliminary data.</text>
</comment>
<sequence length="264" mass="28929">MTNDNLLNSPCPQVVARLDERVYTLSLNRPERKNALTLAMYSALADLIRRADAAPQVRVIVLTGTDEFFTAGNDLMDFMNEPEIHPNHPVVRFIDALRQCKKPVVAVVRGHAVGIGTTLLLHCDLVYAADDARLQMPFVNLGLCPEYASSYLVPRLVGQQKAAEIFLLGEAFSGAEAEAMGIVTKAVPWDELSEYARNKITRLAQQPPGAVQRSKALLRAGTQAAIEACLTAEYAGFAEGLASDECKESVTAFFEKRAPDFSRF</sequence>
<name>A0ABV7FC06_9GAMM</name>
<gene>
    <name evidence="4" type="ORF">ACFODX_06050</name>
</gene>
<keyword evidence="5" id="KW-1185">Reference proteome</keyword>
<evidence type="ECO:0000256" key="3">
    <source>
        <dbReference type="ARBA" id="ARBA00023235"/>
    </source>
</evidence>
<dbReference type="PANTHER" id="PTHR43684">
    <property type="match status" value="1"/>
</dbReference>
<evidence type="ECO:0000256" key="1">
    <source>
        <dbReference type="ARBA" id="ARBA00004275"/>
    </source>
</evidence>
<dbReference type="SUPFAM" id="SSF52096">
    <property type="entry name" value="ClpP/crotonase"/>
    <property type="match status" value="1"/>
</dbReference>
<evidence type="ECO:0000256" key="2">
    <source>
        <dbReference type="ARBA" id="ARBA00023140"/>
    </source>
</evidence>
<evidence type="ECO:0000313" key="5">
    <source>
        <dbReference type="Proteomes" id="UP001595555"/>
    </source>
</evidence>
<dbReference type="InterPro" id="IPR029045">
    <property type="entry name" value="ClpP/crotonase-like_dom_sf"/>
</dbReference>
<organism evidence="4 5">
    <name type="scientific">Cellvibrio fontiphilus</name>
    <dbReference type="NCBI Taxonomy" id="1815559"/>
    <lineage>
        <taxon>Bacteria</taxon>
        <taxon>Pseudomonadati</taxon>
        <taxon>Pseudomonadota</taxon>
        <taxon>Gammaproteobacteria</taxon>
        <taxon>Cellvibrionales</taxon>
        <taxon>Cellvibrionaceae</taxon>
        <taxon>Cellvibrio</taxon>
    </lineage>
</organism>
<protein>
    <submittedName>
        <fullName evidence="4">Enoyl-CoA hydratase</fullName>
    </submittedName>
</protein>
<keyword evidence="2" id="KW-0576">Peroxisome</keyword>
<dbReference type="Gene3D" id="3.90.226.10">
    <property type="entry name" value="2-enoyl-CoA Hydratase, Chain A, domain 1"/>
    <property type="match status" value="1"/>
</dbReference>
<dbReference type="PANTHER" id="PTHR43684:SF1">
    <property type="entry name" value="ENOYL-COA DELTA ISOMERASE 2"/>
    <property type="match status" value="1"/>
</dbReference>